<feature type="transmembrane region" description="Helical" evidence="14">
    <location>
        <begin position="115"/>
        <end position="133"/>
    </location>
</feature>
<keyword evidence="5 14" id="KW-0812">Transmembrane</keyword>
<keyword evidence="11 14" id="KW-0472">Membrane</keyword>
<dbReference type="SUPFAM" id="SSF52540">
    <property type="entry name" value="P-loop containing nucleoside triphosphate hydrolases"/>
    <property type="match status" value="1"/>
</dbReference>
<dbReference type="Pfam" id="PF09397">
    <property type="entry name" value="FtsK_gamma"/>
    <property type="match status" value="1"/>
</dbReference>
<keyword evidence="3" id="KW-1003">Cell membrane</keyword>
<keyword evidence="6 13" id="KW-0547">Nucleotide-binding</keyword>
<feature type="transmembrane region" description="Helical" evidence="14">
    <location>
        <begin position="24"/>
        <end position="46"/>
    </location>
</feature>
<dbReference type="Pfam" id="PF17854">
    <property type="entry name" value="FtsK_alpha"/>
    <property type="match status" value="1"/>
</dbReference>
<dbReference type="GO" id="GO:0005524">
    <property type="term" value="F:ATP binding"/>
    <property type="evidence" value="ECO:0007669"/>
    <property type="project" value="UniProtKB-UniRule"/>
</dbReference>
<dbReference type="Gene3D" id="3.30.980.40">
    <property type="match status" value="1"/>
</dbReference>
<keyword evidence="9 14" id="KW-1133">Transmembrane helix</keyword>
<keyword evidence="4" id="KW-0132">Cell division</keyword>
<evidence type="ECO:0000256" key="3">
    <source>
        <dbReference type="ARBA" id="ARBA00022475"/>
    </source>
</evidence>
<keyword evidence="12" id="KW-0131">Cell cycle</keyword>
<dbReference type="SUPFAM" id="SSF46785">
    <property type="entry name" value="Winged helix' DNA-binding domain"/>
    <property type="match status" value="1"/>
</dbReference>
<reference evidence="16 17" key="1">
    <citation type="submission" date="2020-07" db="EMBL/GenBank/DDBJ databases">
        <title>Complete genome and description of Chryseobacterium manosquense strain Marseille-Q2069 sp. nov.</title>
        <authorList>
            <person name="Boxberger M."/>
        </authorList>
    </citation>
    <scope>NUCLEOTIDE SEQUENCE [LARGE SCALE GENOMIC DNA]</scope>
    <source>
        <strain evidence="16 17">Marseille-Q2069</strain>
    </source>
</reference>
<comment type="similarity">
    <text evidence="2">Belongs to the FtsK/SpoIIIE/SftA family.</text>
</comment>
<dbReference type="SMART" id="SM00843">
    <property type="entry name" value="Ftsk_gamma"/>
    <property type="match status" value="1"/>
</dbReference>
<evidence type="ECO:0000259" key="15">
    <source>
        <dbReference type="PROSITE" id="PS50901"/>
    </source>
</evidence>
<feature type="transmembrane region" description="Helical" evidence="14">
    <location>
        <begin position="79"/>
        <end position="103"/>
    </location>
</feature>
<dbReference type="AlphaFoldDB" id="A0A7H1DZA2"/>
<dbReference type="Gene3D" id="1.10.10.10">
    <property type="entry name" value="Winged helix-like DNA-binding domain superfamily/Winged helix DNA-binding domain"/>
    <property type="match status" value="1"/>
</dbReference>
<dbReference type="InterPro" id="IPR025199">
    <property type="entry name" value="FtsK_4TM"/>
</dbReference>
<evidence type="ECO:0000256" key="7">
    <source>
        <dbReference type="ARBA" id="ARBA00022829"/>
    </source>
</evidence>
<evidence type="ECO:0000256" key="13">
    <source>
        <dbReference type="PROSITE-ProRule" id="PRU00289"/>
    </source>
</evidence>
<comment type="subcellular location">
    <subcellularLocation>
        <location evidence="1">Cell membrane</location>
        <topology evidence="1">Multi-pass membrane protein</topology>
    </subcellularLocation>
</comment>
<evidence type="ECO:0000256" key="6">
    <source>
        <dbReference type="ARBA" id="ARBA00022741"/>
    </source>
</evidence>
<dbReference type="InterPro" id="IPR050206">
    <property type="entry name" value="FtsK/SpoIIIE/SftA"/>
</dbReference>
<evidence type="ECO:0000313" key="17">
    <source>
        <dbReference type="Proteomes" id="UP000516438"/>
    </source>
</evidence>
<organism evidence="16 17">
    <name type="scientific">Chryseobacterium manosquense</name>
    <dbReference type="NCBI Taxonomy" id="2754694"/>
    <lineage>
        <taxon>Bacteria</taxon>
        <taxon>Pseudomonadati</taxon>
        <taxon>Bacteroidota</taxon>
        <taxon>Flavobacteriia</taxon>
        <taxon>Flavobacteriales</taxon>
        <taxon>Weeksellaceae</taxon>
        <taxon>Chryseobacterium group</taxon>
        <taxon>Chryseobacterium</taxon>
    </lineage>
</organism>
<evidence type="ECO:0000256" key="5">
    <source>
        <dbReference type="ARBA" id="ARBA00022692"/>
    </source>
</evidence>
<sequence>MEKNTKKAPKSTSEQSKILSKPRIFFGVLFVLISIVLTFSFVSYLLNWKADQSQAGTMLDKTVKSSNVFGKIGDWLGDLFIFESIGIAAFAVAFIFFVFGTMIMKKNYFKPWKTFGHSLFFICWLPIFMGAITKGEGVLSGVYGFQIMDFLNSVIGTAGLWLVLIVSIALYFVLEFNLNPKNIKSKLNDLNENTLGKVKAMMPSSENFEADEELEEIAKVDTEKTNIVSPTSAPVTPVEIPVKGFPEVEISNDFETIKTPNKTTFDEGEIPQKITVTETSAAEINLNPTTTPTPKTDNIEFKVEVAKTMDILDETDQKSQELIDKHGLYDHKLDLAKFQMPTIDLLRDYGNEEISINRDELEENKNKIVGLLKNFNVGIAEIKATVGPTVTLYEIVPEAGIRVASIKKLQDDIALNLSALGIRIIAPMPGKGTIGIEVPRKNPSMVSMRSVIASQKFQNTDMDLPVVFGKTISNEIFMADLAKMPHLLMAGATGQGKSVGINAILTSLLYKKHPSELKFVMVDPKKVELSLYSKIERHYLAKLPDGDDAIITDTHKVINTLNSLCIEMDQRYDLLKNAFCKTLKEYNKKFSERKLNPENGHRYLPYIVLVVDEFADLIMTAGKEVELPIARLAQLARAVGIHLIVATQRPSVNVITGMIKANFPARAAFRVISSVDSRTILDSPGADQLIGKGDMLYFNGNEILRLQCAFVDTPEVEKIAEFIGEQKGYASAFMLPEYSSEESTSTVGAFDPNEKDALFEDAARIVVSTQQGSTSMLQRQLKLGYNRAGRIMDQLEASGIVGGFNGAKAREVLISDLNSLEQFLEELRK</sequence>
<gene>
    <name evidence="16" type="ORF">H0S70_04860</name>
</gene>
<dbReference type="EMBL" id="CP060203">
    <property type="protein sequence ID" value="QNS42310.1"/>
    <property type="molecule type" value="Genomic_DNA"/>
</dbReference>
<dbReference type="PANTHER" id="PTHR22683:SF41">
    <property type="entry name" value="DNA TRANSLOCASE FTSK"/>
    <property type="match status" value="1"/>
</dbReference>
<evidence type="ECO:0000256" key="1">
    <source>
        <dbReference type="ARBA" id="ARBA00004651"/>
    </source>
</evidence>
<dbReference type="PANTHER" id="PTHR22683">
    <property type="entry name" value="SPORULATION PROTEIN RELATED"/>
    <property type="match status" value="1"/>
</dbReference>
<evidence type="ECO:0000256" key="10">
    <source>
        <dbReference type="ARBA" id="ARBA00023125"/>
    </source>
</evidence>
<protein>
    <submittedName>
        <fullName evidence="16">DNA translocase FtsK 4TM domain-containing protein</fullName>
    </submittedName>
</protein>
<dbReference type="InterPro" id="IPR041027">
    <property type="entry name" value="FtsK_alpha"/>
</dbReference>
<evidence type="ECO:0000256" key="9">
    <source>
        <dbReference type="ARBA" id="ARBA00022989"/>
    </source>
</evidence>
<dbReference type="Proteomes" id="UP000516438">
    <property type="component" value="Chromosome"/>
</dbReference>
<evidence type="ECO:0000256" key="4">
    <source>
        <dbReference type="ARBA" id="ARBA00022618"/>
    </source>
</evidence>
<evidence type="ECO:0000256" key="12">
    <source>
        <dbReference type="ARBA" id="ARBA00023306"/>
    </source>
</evidence>
<evidence type="ECO:0000256" key="11">
    <source>
        <dbReference type="ARBA" id="ARBA00023136"/>
    </source>
</evidence>
<dbReference type="InterPro" id="IPR036390">
    <property type="entry name" value="WH_DNA-bd_sf"/>
</dbReference>
<dbReference type="InterPro" id="IPR018541">
    <property type="entry name" value="Ftsk_gamma"/>
</dbReference>
<dbReference type="GO" id="GO:0003677">
    <property type="term" value="F:DNA binding"/>
    <property type="evidence" value="ECO:0007669"/>
    <property type="project" value="UniProtKB-KW"/>
</dbReference>
<dbReference type="Pfam" id="PF01580">
    <property type="entry name" value="FtsK_SpoIIIE"/>
    <property type="match status" value="1"/>
</dbReference>
<dbReference type="RefSeq" id="WP_188321896.1">
    <property type="nucleotide sequence ID" value="NZ_CP060203.1"/>
</dbReference>
<dbReference type="Pfam" id="PF13491">
    <property type="entry name" value="FtsK_4TM"/>
    <property type="match status" value="1"/>
</dbReference>
<proteinExistence type="inferred from homology"/>
<feature type="binding site" evidence="13">
    <location>
        <begin position="491"/>
        <end position="498"/>
    </location>
    <ligand>
        <name>ATP</name>
        <dbReference type="ChEBI" id="CHEBI:30616"/>
    </ligand>
</feature>
<dbReference type="InterPro" id="IPR002543">
    <property type="entry name" value="FtsK_dom"/>
</dbReference>
<name>A0A7H1DZA2_9FLAO</name>
<dbReference type="InterPro" id="IPR036388">
    <property type="entry name" value="WH-like_DNA-bd_sf"/>
</dbReference>
<accession>A0A7H1DZA2</accession>
<keyword evidence="8 13" id="KW-0067">ATP-binding</keyword>
<dbReference type="PROSITE" id="PS50901">
    <property type="entry name" value="FTSK"/>
    <property type="match status" value="1"/>
</dbReference>
<evidence type="ECO:0000256" key="14">
    <source>
        <dbReference type="SAM" id="Phobius"/>
    </source>
</evidence>
<dbReference type="GO" id="GO:0007059">
    <property type="term" value="P:chromosome segregation"/>
    <property type="evidence" value="ECO:0007669"/>
    <property type="project" value="UniProtKB-KW"/>
</dbReference>
<evidence type="ECO:0000256" key="2">
    <source>
        <dbReference type="ARBA" id="ARBA00006474"/>
    </source>
</evidence>
<evidence type="ECO:0000313" key="16">
    <source>
        <dbReference type="EMBL" id="QNS42310.1"/>
    </source>
</evidence>
<dbReference type="GO" id="GO:0051301">
    <property type="term" value="P:cell division"/>
    <property type="evidence" value="ECO:0007669"/>
    <property type="project" value="UniProtKB-KW"/>
</dbReference>
<dbReference type="Gene3D" id="3.40.50.300">
    <property type="entry name" value="P-loop containing nucleotide triphosphate hydrolases"/>
    <property type="match status" value="1"/>
</dbReference>
<feature type="transmembrane region" description="Helical" evidence="14">
    <location>
        <begin position="153"/>
        <end position="174"/>
    </location>
</feature>
<keyword evidence="10" id="KW-0238">DNA-binding</keyword>
<dbReference type="InterPro" id="IPR027417">
    <property type="entry name" value="P-loop_NTPase"/>
</dbReference>
<feature type="domain" description="FtsK" evidence="15">
    <location>
        <begin position="473"/>
        <end position="678"/>
    </location>
</feature>
<keyword evidence="17" id="KW-1185">Reference proteome</keyword>
<evidence type="ECO:0000256" key="8">
    <source>
        <dbReference type="ARBA" id="ARBA00022840"/>
    </source>
</evidence>
<dbReference type="GO" id="GO:0005886">
    <property type="term" value="C:plasma membrane"/>
    <property type="evidence" value="ECO:0007669"/>
    <property type="project" value="UniProtKB-SubCell"/>
</dbReference>
<dbReference type="KEGG" id="cmaq:H0S70_04860"/>
<keyword evidence="7" id="KW-0159">Chromosome partition</keyword>